<dbReference type="RefSeq" id="WP_006002130.1">
    <property type="nucleotide sequence ID" value="NZ_AAEW02000018.1"/>
</dbReference>
<protein>
    <recommendedName>
        <fullName evidence="3">DUF4917 domain-containing protein</fullName>
    </recommendedName>
</protein>
<dbReference type="EMBL" id="AAEW02000018">
    <property type="protein sequence ID" value="EAT14771.1"/>
    <property type="molecule type" value="Genomic_DNA"/>
</dbReference>
<accession>Q1JWY7</accession>
<evidence type="ECO:0008006" key="3">
    <source>
        <dbReference type="Google" id="ProtNLM"/>
    </source>
</evidence>
<dbReference type="InterPro" id="IPR032581">
    <property type="entry name" value="DUF4917"/>
</dbReference>
<keyword evidence="2" id="KW-1185">Reference proteome</keyword>
<dbReference type="Pfam" id="PF16263">
    <property type="entry name" value="DUF4917"/>
    <property type="match status" value="1"/>
</dbReference>
<evidence type="ECO:0000313" key="1">
    <source>
        <dbReference type="EMBL" id="EAT14771.1"/>
    </source>
</evidence>
<name>Q1JWY7_DESA6</name>
<organism evidence="1 2">
    <name type="scientific">Desulfuromonas acetoxidans (strain DSM 684 / 11070)</name>
    <dbReference type="NCBI Taxonomy" id="281689"/>
    <lineage>
        <taxon>Bacteria</taxon>
        <taxon>Pseudomonadati</taxon>
        <taxon>Thermodesulfobacteriota</taxon>
        <taxon>Desulfuromonadia</taxon>
        <taxon>Desulfuromonadales</taxon>
        <taxon>Desulfuromonadaceae</taxon>
        <taxon>Desulfuromonas</taxon>
    </lineage>
</organism>
<reference evidence="1" key="2">
    <citation type="submission" date="2006-05" db="EMBL/GenBank/DDBJ databases">
        <title>Sequencing of the draft genome and assembly of Desulfuromonas acetoxidans DSM 684.</title>
        <authorList>
            <consortium name="US DOE Joint Genome Institute (JGI-PGF)"/>
            <person name="Copeland A."/>
            <person name="Lucas S."/>
            <person name="Lapidus A."/>
            <person name="Barry K."/>
            <person name="Detter J.C."/>
            <person name="Glavina del Rio T."/>
            <person name="Hammon N."/>
            <person name="Israni S."/>
            <person name="Dalin E."/>
            <person name="Tice H."/>
            <person name="Bruce D."/>
            <person name="Pitluck S."/>
            <person name="Richardson P."/>
        </authorList>
    </citation>
    <scope>NUCLEOTIDE SEQUENCE [LARGE SCALE GENOMIC DNA]</scope>
    <source>
        <strain evidence="1">DSM 684</strain>
    </source>
</reference>
<reference evidence="1" key="1">
    <citation type="submission" date="2006-05" db="EMBL/GenBank/DDBJ databases">
        <title>Annotation of the draft genome assembly of Desulfuromonas acetoxidans DSM 684.</title>
        <authorList>
            <consortium name="US DOE Joint Genome Institute (JGI-ORNL)"/>
            <person name="Larimer F."/>
            <person name="Land M."/>
            <person name="Hauser L."/>
        </authorList>
    </citation>
    <scope>NUCLEOTIDE SEQUENCE [LARGE SCALE GENOMIC DNA]</scope>
    <source>
        <strain evidence="1">DSM 684</strain>
    </source>
</reference>
<dbReference type="PROSITE" id="PS51257">
    <property type="entry name" value="PROKAR_LIPOPROTEIN"/>
    <property type="match status" value="1"/>
</dbReference>
<dbReference type="Proteomes" id="UP000005695">
    <property type="component" value="Unassembled WGS sequence"/>
</dbReference>
<dbReference type="AlphaFoldDB" id="Q1JWY7"/>
<dbReference type="OrthoDB" id="828244at2"/>
<sequence length="339" mass="38508">MFTFKQAFKDSERYTKRHLLLGNGFSIACRPDIFVYGKLFERADFSALSPSARHAFEALGTQDFEKVIKALRDASALVALYEDVHGDVPAQMVEDAEGLREVLVQAIASSHPEWPGELTDVEYAVCRVFLNNFDTVYTLNYDLLLYWVQMHTQPGVNPSSDDGFRKPEDDLEANYVTWEPENSYGQNTWFLHGALHIFDTGTELQKYTWVNTGIRLIEQIRDALERSYFPLFVAEGTSEEKLERIRHNDYLAKAYRSFSSIGGALFIYGHSLAENDEHYLKRIEKGKIRHVYVGIYGDPTSAANKAIISRAKALALARKGKTTLDVSFFDAGTTQVWES</sequence>
<proteinExistence type="predicted"/>
<comment type="caution">
    <text evidence="1">The sequence shown here is derived from an EMBL/GenBank/DDBJ whole genome shotgun (WGS) entry which is preliminary data.</text>
</comment>
<evidence type="ECO:0000313" key="2">
    <source>
        <dbReference type="Proteomes" id="UP000005695"/>
    </source>
</evidence>
<gene>
    <name evidence="1" type="ORF">Dace_0825</name>
</gene>